<protein>
    <submittedName>
        <fullName evidence="1">Phage protein</fullName>
    </submittedName>
</protein>
<organism evidence="1">
    <name type="scientific">Cupriavidus necator</name>
    <name type="common">Alcaligenes eutrophus</name>
    <name type="synonym">Ralstonia eutropha</name>
    <dbReference type="NCBI Taxonomy" id="106590"/>
    <lineage>
        <taxon>Bacteria</taxon>
        <taxon>Pseudomonadati</taxon>
        <taxon>Pseudomonadota</taxon>
        <taxon>Betaproteobacteria</taxon>
        <taxon>Burkholderiales</taxon>
        <taxon>Burkholderiaceae</taxon>
        <taxon>Cupriavidus</taxon>
    </lineage>
</organism>
<sequence length="76" mass="8817">MARSRRKAPITGITTAVSEAADKAAWHRRWRRGEKQRLNANPQAEPIGHHGYSSQWAMSKDGKCYWLEKQPKLMRK</sequence>
<gene>
    <name evidence="1" type="ORF">CNECB9_5340007</name>
</gene>
<proteinExistence type="predicted"/>
<dbReference type="EMBL" id="FMSH01000484">
    <property type="protein sequence ID" value="SCU95537.1"/>
    <property type="molecule type" value="Genomic_DNA"/>
</dbReference>
<name>A0A1K0JX32_CUPNE</name>
<reference evidence="1" key="1">
    <citation type="submission" date="2016-09" db="EMBL/GenBank/DDBJ databases">
        <authorList>
            <person name="Capua I."/>
            <person name="De Benedictis P."/>
            <person name="Joannis T."/>
            <person name="Lombin L.H."/>
            <person name="Cattoli G."/>
        </authorList>
    </citation>
    <scope>NUCLEOTIDE SEQUENCE</scope>
    <source>
        <strain evidence="1">B9</strain>
    </source>
</reference>
<dbReference type="AlphaFoldDB" id="A0A1K0JX32"/>
<evidence type="ECO:0000313" key="1">
    <source>
        <dbReference type="EMBL" id="SCU95537.1"/>
    </source>
</evidence>
<accession>A0A1K0JX32</accession>